<sequence length="201" mass="23912">MDNSTTFLPKKIVKVIEFMIKSYDIGCLITSVNENISYIHLHQKCRGSRRYCRNADILRYTARRCSGIDWVRKSYFCLIADWIESMGWMHGHGHGTREQSNFSAVTATSHIQRQFFIAQCDWSRSPWPWPWHEALRATKRIFMAIRQKLMFLKRFLELPGEKHLKNLVKWYTVPFHCSTFKIMLDQAAWDTCWPTKNIEET</sequence>
<proteinExistence type="predicted"/>
<organism evidence="1 2">
    <name type="scientific">Romanomermis culicivorax</name>
    <name type="common">Nematode worm</name>
    <dbReference type="NCBI Taxonomy" id="13658"/>
    <lineage>
        <taxon>Eukaryota</taxon>
        <taxon>Metazoa</taxon>
        <taxon>Ecdysozoa</taxon>
        <taxon>Nematoda</taxon>
        <taxon>Enoplea</taxon>
        <taxon>Dorylaimia</taxon>
        <taxon>Mermithida</taxon>
        <taxon>Mermithoidea</taxon>
        <taxon>Mermithidae</taxon>
        <taxon>Romanomermis</taxon>
    </lineage>
</organism>
<name>A0A915IVH4_ROMCU</name>
<reference evidence="2" key="1">
    <citation type="submission" date="2022-11" db="UniProtKB">
        <authorList>
            <consortium name="WormBaseParasite"/>
        </authorList>
    </citation>
    <scope>IDENTIFICATION</scope>
</reference>
<protein>
    <submittedName>
        <fullName evidence="2">Uncharacterized protein</fullName>
    </submittedName>
</protein>
<dbReference type="Proteomes" id="UP000887565">
    <property type="component" value="Unplaced"/>
</dbReference>
<dbReference type="WBParaSite" id="nRc.2.0.1.t17822-RA">
    <property type="protein sequence ID" value="nRc.2.0.1.t17822-RA"/>
    <property type="gene ID" value="nRc.2.0.1.g17822"/>
</dbReference>
<accession>A0A915IVH4</accession>
<dbReference type="AlphaFoldDB" id="A0A915IVH4"/>
<evidence type="ECO:0000313" key="2">
    <source>
        <dbReference type="WBParaSite" id="nRc.2.0.1.t17822-RA"/>
    </source>
</evidence>
<keyword evidence="1" id="KW-1185">Reference proteome</keyword>
<evidence type="ECO:0000313" key="1">
    <source>
        <dbReference type="Proteomes" id="UP000887565"/>
    </source>
</evidence>